<comment type="similarity">
    <text evidence="1">Belongs to the WXG100 family.</text>
</comment>
<proteinExistence type="inferred from homology"/>
<dbReference type="SUPFAM" id="SSF140453">
    <property type="entry name" value="EsxAB dimer-like"/>
    <property type="match status" value="1"/>
</dbReference>
<dbReference type="InterPro" id="IPR036689">
    <property type="entry name" value="ESAT-6-like_sf"/>
</dbReference>
<protein>
    <recommendedName>
        <fullName evidence="1">ESAT-6-like protein</fullName>
    </recommendedName>
</protein>
<dbReference type="EMBL" id="CP039291">
    <property type="protein sequence ID" value="QCB94565.1"/>
    <property type="molecule type" value="Genomic_DNA"/>
</dbReference>
<dbReference type="Gene3D" id="1.10.287.1060">
    <property type="entry name" value="ESAT-6-like"/>
    <property type="match status" value="1"/>
</dbReference>
<dbReference type="Pfam" id="PF06013">
    <property type="entry name" value="WXG100"/>
    <property type="match status" value="1"/>
</dbReference>
<gene>
    <name evidence="2" type="ORF">E5225_14370</name>
</gene>
<organism evidence="2 3">
    <name type="scientific">Cellulomonas shaoxiangyii</name>
    <dbReference type="NCBI Taxonomy" id="2566013"/>
    <lineage>
        <taxon>Bacteria</taxon>
        <taxon>Bacillati</taxon>
        <taxon>Actinomycetota</taxon>
        <taxon>Actinomycetes</taxon>
        <taxon>Micrococcales</taxon>
        <taxon>Cellulomonadaceae</taxon>
        <taxon>Cellulomonas</taxon>
    </lineage>
</organism>
<dbReference type="KEGG" id="celz:E5225_14370"/>
<reference evidence="2 3" key="1">
    <citation type="submission" date="2019-04" db="EMBL/GenBank/DDBJ databases">
        <title>Isolation and identification of Cellulomonas shaoxiangyii sp. Nov. isolated from feces of the Tibetan antelopes (Pantholops hodgsonii) in the Qinghai-Tibet plateau of China.</title>
        <authorList>
            <person name="Tian Z."/>
        </authorList>
    </citation>
    <scope>NUCLEOTIDE SEQUENCE [LARGE SCALE GENOMIC DNA]</scope>
    <source>
        <strain evidence="2 3">Z28</strain>
    </source>
</reference>
<dbReference type="Proteomes" id="UP000296469">
    <property type="component" value="Chromosome"/>
</dbReference>
<evidence type="ECO:0000313" key="2">
    <source>
        <dbReference type="EMBL" id="QCB94565.1"/>
    </source>
</evidence>
<sequence>MSRYEVDAGHLDGSAAAVLARAATIQAEVAGMQRQLTELQASWRGGAAGAFSALVAEWTATQARVEQSLGQIATAMQAAARTYADAEAHAARLFTH</sequence>
<evidence type="ECO:0000313" key="3">
    <source>
        <dbReference type="Proteomes" id="UP000296469"/>
    </source>
</evidence>
<dbReference type="NCBIfam" id="TIGR03930">
    <property type="entry name" value="WXG100_ESAT6"/>
    <property type="match status" value="1"/>
</dbReference>
<keyword evidence="3" id="KW-1185">Reference proteome</keyword>
<dbReference type="InterPro" id="IPR010310">
    <property type="entry name" value="T7SS_ESAT-6-like"/>
</dbReference>
<name>A0A4V1CMY5_9CELL</name>
<dbReference type="RefSeq" id="WP_135973375.1">
    <property type="nucleotide sequence ID" value="NZ_CP039291.1"/>
</dbReference>
<dbReference type="AlphaFoldDB" id="A0A4V1CMY5"/>
<evidence type="ECO:0000256" key="1">
    <source>
        <dbReference type="RuleBase" id="RU362001"/>
    </source>
</evidence>
<dbReference type="OrthoDB" id="4231069at2"/>
<accession>A0A4V1CMY5</accession>